<reference evidence="1" key="1">
    <citation type="journal article" date="2020" name="Stud. Mycol.">
        <title>101 Dothideomycetes genomes: a test case for predicting lifestyles and emergence of pathogens.</title>
        <authorList>
            <person name="Haridas S."/>
            <person name="Albert R."/>
            <person name="Binder M."/>
            <person name="Bloem J."/>
            <person name="Labutti K."/>
            <person name="Salamov A."/>
            <person name="Andreopoulos B."/>
            <person name="Baker S."/>
            <person name="Barry K."/>
            <person name="Bills G."/>
            <person name="Bluhm B."/>
            <person name="Cannon C."/>
            <person name="Castanera R."/>
            <person name="Culley D."/>
            <person name="Daum C."/>
            <person name="Ezra D."/>
            <person name="Gonzalez J."/>
            <person name="Henrissat B."/>
            <person name="Kuo A."/>
            <person name="Liang C."/>
            <person name="Lipzen A."/>
            <person name="Lutzoni F."/>
            <person name="Magnuson J."/>
            <person name="Mondo S."/>
            <person name="Nolan M."/>
            <person name="Ohm R."/>
            <person name="Pangilinan J."/>
            <person name="Park H.-J."/>
            <person name="Ramirez L."/>
            <person name="Alfaro M."/>
            <person name="Sun H."/>
            <person name="Tritt A."/>
            <person name="Yoshinaga Y."/>
            <person name="Zwiers L.-H."/>
            <person name="Turgeon B."/>
            <person name="Goodwin S."/>
            <person name="Spatafora J."/>
            <person name="Crous P."/>
            <person name="Grigoriev I."/>
        </authorList>
    </citation>
    <scope>NUCLEOTIDE SEQUENCE</scope>
    <source>
        <strain evidence="1">ATCC 200398</strain>
    </source>
</reference>
<name>A0ACB6RD64_9PLEO</name>
<sequence>MGSSVSKITRTAGARARKYPTRVPNVTNNPPRPLPPQHSKPGPSVDPPPQVSDSNNQAIDLDAHDPLLASRLNTLGAVQPNPHYSPSSTSPLDPERNISPSRSTDPNMPHFPPEAFSNIQDNPAIRVLQARQRIQDEAEEELAIVGRKGFRGRKYVDAGTIGLALMRKEKGEAEERIEDSLRIRKGRLRVLGKGVVEAV</sequence>
<evidence type="ECO:0000313" key="2">
    <source>
        <dbReference type="Proteomes" id="UP000799755"/>
    </source>
</evidence>
<dbReference type="Proteomes" id="UP000799755">
    <property type="component" value="Unassembled WGS sequence"/>
</dbReference>
<proteinExistence type="predicted"/>
<accession>A0ACB6RD64</accession>
<evidence type="ECO:0000313" key="1">
    <source>
        <dbReference type="EMBL" id="KAF2476457.1"/>
    </source>
</evidence>
<gene>
    <name evidence="1" type="ORF">BDR25DRAFT_339463</name>
</gene>
<organism evidence="1 2">
    <name type="scientific">Lindgomyces ingoldianus</name>
    <dbReference type="NCBI Taxonomy" id="673940"/>
    <lineage>
        <taxon>Eukaryota</taxon>
        <taxon>Fungi</taxon>
        <taxon>Dikarya</taxon>
        <taxon>Ascomycota</taxon>
        <taxon>Pezizomycotina</taxon>
        <taxon>Dothideomycetes</taxon>
        <taxon>Pleosporomycetidae</taxon>
        <taxon>Pleosporales</taxon>
        <taxon>Lindgomycetaceae</taxon>
        <taxon>Lindgomyces</taxon>
    </lineage>
</organism>
<dbReference type="EMBL" id="MU003494">
    <property type="protein sequence ID" value="KAF2476457.1"/>
    <property type="molecule type" value="Genomic_DNA"/>
</dbReference>
<comment type="caution">
    <text evidence="1">The sequence shown here is derived from an EMBL/GenBank/DDBJ whole genome shotgun (WGS) entry which is preliminary data.</text>
</comment>
<protein>
    <submittedName>
        <fullName evidence="1">Uncharacterized protein</fullName>
    </submittedName>
</protein>
<keyword evidence="2" id="KW-1185">Reference proteome</keyword>